<feature type="signal peptide" evidence="1">
    <location>
        <begin position="1"/>
        <end position="20"/>
    </location>
</feature>
<dbReference type="GeneID" id="8506078"/>
<evidence type="ECO:0000313" key="2">
    <source>
        <dbReference type="EMBL" id="OAT06683.1"/>
    </source>
</evidence>
<dbReference type="OrthoDB" id="4188371at2759"/>
<proteinExistence type="predicted"/>
<keyword evidence="1" id="KW-0732">Signal</keyword>
<keyword evidence="3" id="KW-1185">Reference proteome</keyword>
<dbReference type="Proteomes" id="UP000002038">
    <property type="component" value="Unassembled WGS sequence"/>
</dbReference>
<dbReference type="VEuPathDB" id="FungiDB:BDBG_02855"/>
<dbReference type="AlphaFoldDB" id="A0A179UG02"/>
<evidence type="ECO:0000256" key="1">
    <source>
        <dbReference type="SAM" id="SignalP"/>
    </source>
</evidence>
<organism evidence="2 3">
    <name type="scientific">Blastomyces gilchristii (strain SLH14081)</name>
    <name type="common">Blastomyces dermatitidis</name>
    <dbReference type="NCBI Taxonomy" id="559298"/>
    <lineage>
        <taxon>Eukaryota</taxon>
        <taxon>Fungi</taxon>
        <taxon>Dikarya</taxon>
        <taxon>Ascomycota</taxon>
        <taxon>Pezizomycotina</taxon>
        <taxon>Eurotiomycetes</taxon>
        <taxon>Eurotiomycetidae</taxon>
        <taxon>Onygenales</taxon>
        <taxon>Ajellomycetaceae</taxon>
        <taxon>Blastomyces</taxon>
    </lineage>
</organism>
<dbReference type="InterPro" id="IPR010916">
    <property type="entry name" value="TonB_box_CS"/>
</dbReference>
<protein>
    <recommendedName>
        <fullName evidence="4">GPI anchored protein</fullName>
    </recommendedName>
</protein>
<feature type="chain" id="PRO_5008107359" description="GPI anchored protein" evidence="1">
    <location>
        <begin position="21"/>
        <end position="174"/>
    </location>
</feature>
<evidence type="ECO:0008006" key="4">
    <source>
        <dbReference type="Google" id="ProtNLM"/>
    </source>
</evidence>
<sequence>MSVKFIVFLASMVFAIMATAANLPRAAAEKAVVDSPRGLGSQGFFGKIVARQETITVTATATAESCDAFDPVTSDPSQVSEIQSTTSPVLAPVSSSVAVSSASEALGSSVDPIAISSTAVSSNPAVSVTPSASTPVASETGIAPPIETNFAVRNGGLEGAILVGAAGFAALVAL</sequence>
<evidence type="ECO:0000313" key="3">
    <source>
        <dbReference type="Proteomes" id="UP000002038"/>
    </source>
</evidence>
<gene>
    <name evidence="2" type="ORF">BDBG_02855</name>
</gene>
<dbReference type="KEGG" id="bgh:BDBG_02855"/>
<dbReference type="PROSITE" id="PS00430">
    <property type="entry name" value="TONB_DEPENDENT_REC_1"/>
    <property type="match status" value="1"/>
</dbReference>
<dbReference type="EMBL" id="GG657451">
    <property type="protein sequence ID" value="OAT06683.1"/>
    <property type="molecule type" value="Genomic_DNA"/>
</dbReference>
<name>A0A179UG02_BLAGS</name>
<accession>A0A179UG02</accession>
<reference evidence="3" key="1">
    <citation type="journal article" date="2015" name="PLoS Genet.">
        <title>The dynamic genome and transcriptome of the human fungal pathogen Blastomyces and close relative Emmonsia.</title>
        <authorList>
            <person name="Munoz J.F."/>
            <person name="Gauthier G.M."/>
            <person name="Desjardins C.A."/>
            <person name="Gallo J.E."/>
            <person name="Holder J."/>
            <person name="Sullivan T.D."/>
            <person name="Marty A.J."/>
            <person name="Carmen J.C."/>
            <person name="Chen Z."/>
            <person name="Ding L."/>
            <person name="Gujja S."/>
            <person name="Magrini V."/>
            <person name="Misas E."/>
            <person name="Mitreva M."/>
            <person name="Priest M."/>
            <person name="Saif S."/>
            <person name="Whiston E.A."/>
            <person name="Young S."/>
            <person name="Zeng Q."/>
            <person name="Goldman W.E."/>
            <person name="Mardis E.R."/>
            <person name="Taylor J.W."/>
            <person name="McEwen J.G."/>
            <person name="Clay O.K."/>
            <person name="Klein B.S."/>
            <person name="Cuomo C.A."/>
        </authorList>
    </citation>
    <scope>NUCLEOTIDE SEQUENCE [LARGE SCALE GENOMIC DNA]</scope>
    <source>
        <strain evidence="3">SLH14081</strain>
    </source>
</reference>
<dbReference type="RefSeq" id="XP_002626678.1">
    <property type="nucleotide sequence ID" value="XM_002626632.2"/>
</dbReference>